<proteinExistence type="predicted"/>
<comment type="caution">
    <text evidence="1">The sequence shown here is derived from an EMBL/GenBank/DDBJ whole genome shotgun (WGS) entry which is preliminary data.</text>
</comment>
<dbReference type="EMBL" id="VZUS01000005">
    <property type="protein sequence ID" value="KAB1185039.1"/>
    <property type="molecule type" value="Genomic_DNA"/>
</dbReference>
<organism evidence="1">
    <name type="scientific">Haloferax sp. CBA1149</name>
    <dbReference type="NCBI Taxonomy" id="2650753"/>
    <lineage>
        <taxon>Archaea</taxon>
        <taxon>Methanobacteriati</taxon>
        <taxon>Methanobacteriota</taxon>
        <taxon>Stenosarchaea group</taxon>
        <taxon>Halobacteria</taxon>
        <taxon>Halobacteriales</taxon>
        <taxon>Haloferacaceae</taxon>
        <taxon>Haloferax</taxon>
    </lineage>
</organism>
<gene>
    <name evidence="1" type="ORF">Hfx1149_16075</name>
</gene>
<reference evidence="1" key="1">
    <citation type="submission" date="2019-09" db="EMBL/GenBank/DDBJ databases">
        <title>Genomic analysis of Haloferax sp. CBA1149.</title>
        <authorList>
            <person name="Roh S.W."/>
        </authorList>
    </citation>
    <scope>NUCLEOTIDE SEQUENCE</scope>
    <source>
        <strain evidence="1">CBA1149</strain>
    </source>
</reference>
<dbReference type="AlphaFoldDB" id="A0A643JW03"/>
<dbReference type="RefSeq" id="WP_151139750.1">
    <property type="nucleotide sequence ID" value="NZ_VZUS01000005.1"/>
</dbReference>
<protein>
    <submittedName>
        <fullName evidence="1">Harpin-binding protein</fullName>
    </submittedName>
</protein>
<sequence length="74" mass="7907">MISGSDRSNPHTDNVGNGVHTWFAQEAPSIVAGLEASHLIGPLTAATAWKLIAAGRPTEAVELVLEEVDESWRQ</sequence>
<evidence type="ECO:0000313" key="1">
    <source>
        <dbReference type="EMBL" id="KAB1185039.1"/>
    </source>
</evidence>
<name>A0A643JW03_9EURY</name>
<accession>A0A643JW03</accession>